<proteinExistence type="predicted"/>
<dbReference type="EMBL" id="CP059734">
    <property type="protein sequence ID" value="WDE08677.1"/>
    <property type="molecule type" value="Genomic_DNA"/>
</dbReference>
<dbReference type="RefSeq" id="WP_044838589.1">
    <property type="nucleotide sequence ID" value="NZ_CP059734.1"/>
</dbReference>
<evidence type="ECO:0000313" key="2">
    <source>
        <dbReference type="Proteomes" id="UP000032352"/>
    </source>
</evidence>
<name>A0AAE9Z9E6_9GAMM</name>
<reference evidence="1 2" key="2">
    <citation type="journal article" date="2022" name="Mar. Drugs">
        <title>Bioassay-Guided Fractionation Leads to the Detection of Cholic Acid Generated by the Rare Thalassomonas sp.</title>
        <authorList>
            <person name="Pheiffer F."/>
            <person name="Schneider Y.K."/>
            <person name="Hansen E.H."/>
            <person name="Andersen J.H."/>
            <person name="Isaksson J."/>
            <person name="Busche T."/>
            <person name="R C."/>
            <person name="Kalinowski J."/>
            <person name="Zyl L.V."/>
            <person name="Trindade M."/>
        </authorList>
    </citation>
    <scope>NUCLEOTIDE SEQUENCE [LARGE SCALE GENOMIC DNA]</scope>
    <source>
        <strain evidence="1 2">XOM25</strain>
    </source>
</reference>
<dbReference type="Gene3D" id="3.30.2440.10">
    <property type="entry name" value="Secreted effector protein SifA"/>
    <property type="match status" value="1"/>
</dbReference>
<protein>
    <submittedName>
        <fullName evidence="1">Uncharacterized protein</fullName>
    </submittedName>
</protein>
<gene>
    <name evidence="1" type="ORF">SG34_032725</name>
</gene>
<evidence type="ECO:0000313" key="1">
    <source>
        <dbReference type="EMBL" id="WDE08677.1"/>
    </source>
</evidence>
<accession>A0AAE9Z9E6</accession>
<organism evidence="1 2">
    <name type="scientific">Thalassomonas viridans</name>
    <dbReference type="NCBI Taxonomy" id="137584"/>
    <lineage>
        <taxon>Bacteria</taxon>
        <taxon>Pseudomonadati</taxon>
        <taxon>Pseudomonadota</taxon>
        <taxon>Gammaproteobacteria</taxon>
        <taxon>Alteromonadales</taxon>
        <taxon>Colwelliaceae</taxon>
        <taxon>Thalassomonas</taxon>
    </lineage>
</organism>
<reference evidence="1 2" key="1">
    <citation type="journal article" date="2015" name="Genome Announc.">
        <title>Draft Genome Sequences of Marine Isolates of Thalassomonas viridans and Thalassomonas actiniarum.</title>
        <authorList>
            <person name="Olonade I."/>
            <person name="van Zyl L.J."/>
            <person name="Trindade M."/>
        </authorList>
    </citation>
    <scope>NUCLEOTIDE SEQUENCE [LARGE SCALE GENOMIC DNA]</scope>
    <source>
        <strain evidence="1 2">XOM25</strain>
    </source>
</reference>
<keyword evidence="2" id="KW-1185">Reference proteome</keyword>
<dbReference type="Proteomes" id="UP000032352">
    <property type="component" value="Chromosome pTvir"/>
</dbReference>
<dbReference type="KEGG" id="tvd:SG34_032725"/>
<sequence>MSMTLNNNIYAPLESLNKKVEVPLTNSNKNATQMVFSDTIQNYFKHSAALRLLDKLIRNNSSTSAGTNKHRAFLKLRSLAHPEHQHKFTIATSLRALNDIRMAFQINNKIIAEVNFSFERIGKQIALYPIELRREVALCRKPLHGGTDLAKSYWDKRTSSAAFLVDLGLADENSTLVNMYLNDPKRCAYEKQHIKLVSRDLKNRIKQLLHSPGLFSQ</sequence>
<dbReference type="AlphaFoldDB" id="A0AAE9Z9E6"/>